<gene>
    <name evidence="4" type="ORF">EPJ69_05735</name>
</gene>
<dbReference type="AlphaFoldDB" id="A0A5C8E9B7"/>
<feature type="domain" description="HTH deoR-type" evidence="3">
    <location>
        <begin position="9"/>
        <end position="62"/>
    </location>
</feature>
<keyword evidence="2" id="KW-0804">Transcription</keyword>
<dbReference type="SMART" id="SM00420">
    <property type="entry name" value="HTH_DEOR"/>
    <property type="match status" value="1"/>
</dbReference>
<dbReference type="SUPFAM" id="SSF100950">
    <property type="entry name" value="NagB/RpiA/CoA transferase-like"/>
    <property type="match status" value="1"/>
</dbReference>
<evidence type="ECO:0000313" key="5">
    <source>
        <dbReference type="Proteomes" id="UP000324707"/>
    </source>
</evidence>
<dbReference type="PANTHER" id="PTHR30363:SF24">
    <property type="entry name" value="SGC REGION TRANSCRIPTIONAL REGULATOR-RELATED"/>
    <property type="match status" value="1"/>
</dbReference>
<dbReference type="InterPro" id="IPR014036">
    <property type="entry name" value="DeoR-like_C"/>
</dbReference>
<dbReference type="Pfam" id="PF00455">
    <property type="entry name" value="DeoRC"/>
    <property type="match status" value="1"/>
</dbReference>
<reference evidence="4 5" key="1">
    <citation type="journal article" date="1992" name="Lakartidningen">
        <title>[Penicillin V and not amoxicillin is the first choice preparation in acute otitis].</title>
        <authorList>
            <person name="Kamme C."/>
            <person name="Lundgren K."/>
            <person name="Prellner K."/>
        </authorList>
    </citation>
    <scope>NUCLEOTIDE SEQUENCE [LARGE SCALE GENOMIC DNA]</scope>
    <source>
        <strain evidence="4 5">PC5538III-lc</strain>
    </source>
</reference>
<proteinExistence type="predicted"/>
<sequence length="258" mass="29709">MNTIEKYNRLEELKKLVIKNKRLMVEDIVEYFNISYPTARRYIQEALINNKDLKKIRNGIGLITDFGNTEIYFEEKLNIRTEEKKAIAKKCASLILEDESVIIDSGTTCYFFAQELYHKNLKIISTDIRISMELIDNKDISVYTIGGEIRKGYYSVGGPIAQENIKNFNVNTAVMSADSINIERGITNTDVFEIPVKKELRKCAERLILISDSSKFNNNSFYHVIDLSAIDTLITDSNIDKDICKRLKEEKNIELIIV</sequence>
<dbReference type="Pfam" id="PF08220">
    <property type="entry name" value="HTH_DeoR"/>
    <property type="match status" value="1"/>
</dbReference>
<dbReference type="Proteomes" id="UP000324707">
    <property type="component" value="Unassembled WGS sequence"/>
</dbReference>
<dbReference type="RefSeq" id="WP_147736542.1">
    <property type="nucleotide sequence ID" value="NZ_SAXX01000014.1"/>
</dbReference>
<name>A0A5C8E9B7_9SPIR</name>
<keyword evidence="1" id="KW-0805">Transcription regulation</keyword>
<evidence type="ECO:0000313" key="4">
    <source>
        <dbReference type="EMBL" id="TXJ32670.1"/>
    </source>
</evidence>
<dbReference type="SMART" id="SM01134">
    <property type="entry name" value="DeoRC"/>
    <property type="match status" value="1"/>
</dbReference>
<dbReference type="EMBL" id="SAXX01000014">
    <property type="protein sequence ID" value="TXJ32670.1"/>
    <property type="molecule type" value="Genomic_DNA"/>
</dbReference>
<accession>A0A5C8E9B7</accession>
<organism evidence="4 5">
    <name type="scientific">Brachyspira aalborgi</name>
    <dbReference type="NCBI Taxonomy" id="29522"/>
    <lineage>
        <taxon>Bacteria</taxon>
        <taxon>Pseudomonadati</taxon>
        <taxon>Spirochaetota</taxon>
        <taxon>Spirochaetia</taxon>
        <taxon>Brachyspirales</taxon>
        <taxon>Brachyspiraceae</taxon>
        <taxon>Brachyspira</taxon>
    </lineage>
</organism>
<evidence type="ECO:0000256" key="2">
    <source>
        <dbReference type="ARBA" id="ARBA00023163"/>
    </source>
</evidence>
<protein>
    <submittedName>
        <fullName evidence="4">DeoR/GlpR transcriptional regulator</fullName>
    </submittedName>
</protein>
<evidence type="ECO:0000259" key="3">
    <source>
        <dbReference type="SMART" id="SM00420"/>
    </source>
</evidence>
<dbReference type="InterPro" id="IPR050313">
    <property type="entry name" value="Carb_Metab_HTH_regulators"/>
</dbReference>
<evidence type="ECO:0000256" key="1">
    <source>
        <dbReference type="ARBA" id="ARBA00023015"/>
    </source>
</evidence>
<dbReference type="Gene3D" id="3.40.50.1360">
    <property type="match status" value="1"/>
</dbReference>
<comment type="caution">
    <text evidence="4">The sequence shown here is derived from an EMBL/GenBank/DDBJ whole genome shotgun (WGS) entry which is preliminary data.</text>
</comment>
<dbReference type="PANTHER" id="PTHR30363">
    <property type="entry name" value="HTH-TYPE TRANSCRIPTIONAL REGULATOR SRLR-RELATED"/>
    <property type="match status" value="1"/>
</dbReference>
<dbReference type="GO" id="GO:0003700">
    <property type="term" value="F:DNA-binding transcription factor activity"/>
    <property type="evidence" value="ECO:0007669"/>
    <property type="project" value="InterPro"/>
</dbReference>
<dbReference type="InterPro" id="IPR037171">
    <property type="entry name" value="NagB/RpiA_transferase-like"/>
</dbReference>
<dbReference type="InterPro" id="IPR001034">
    <property type="entry name" value="DeoR_HTH"/>
</dbReference>